<feature type="domain" description="Thioredoxin" evidence="9">
    <location>
        <begin position="12"/>
        <end position="163"/>
    </location>
</feature>
<reference evidence="10" key="2">
    <citation type="journal article" date="2020" name="Microorganisms">
        <title>Osmotic Adaptation and Compatible Solute Biosynthesis of Phototrophic Bacteria as Revealed from Genome Analyses.</title>
        <authorList>
            <person name="Imhoff J.F."/>
            <person name="Rahn T."/>
            <person name="Kunzel S."/>
            <person name="Keller A."/>
            <person name="Neulinger S.C."/>
        </authorList>
    </citation>
    <scope>NUCLEOTIDE SEQUENCE</scope>
    <source>
        <strain evidence="10">IM 151</strain>
    </source>
</reference>
<keyword evidence="5 7" id="KW-1015">Disulfide bond</keyword>
<dbReference type="InterPro" id="IPR036249">
    <property type="entry name" value="Thioredoxin-like_sf"/>
</dbReference>
<organism evidence="10 11">
    <name type="scientific">Rubrivivax gelatinosus</name>
    <name type="common">Rhodocyclus gelatinosus</name>
    <name type="synonym">Rhodopseudomonas gelatinosa</name>
    <dbReference type="NCBI Taxonomy" id="28068"/>
    <lineage>
        <taxon>Bacteria</taxon>
        <taxon>Pseudomonadati</taxon>
        <taxon>Pseudomonadota</taxon>
        <taxon>Betaproteobacteria</taxon>
        <taxon>Burkholderiales</taxon>
        <taxon>Sphaerotilaceae</taxon>
        <taxon>Rubrivivax</taxon>
    </lineage>
</organism>
<feature type="signal peptide" evidence="8">
    <location>
        <begin position="1"/>
        <end position="25"/>
    </location>
</feature>
<comment type="caution">
    <text evidence="10">The sequence shown here is derived from an EMBL/GenBank/DDBJ whole genome shotgun (WGS) entry which is preliminary data.</text>
</comment>
<dbReference type="PANTHER" id="PTHR35891:SF3">
    <property type="entry name" value="THIOL:DISULFIDE INTERCHANGE PROTEIN DSBL"/>
    <property type="match status" value="1"/>
</dbReference>
<keyword evidence="4 7" id="KW-0574">Periplasm</keyword>
<evidence type="ECO:0000256" key="7">
    <source>
        <dbReference type="PIRNR" id="PIRNR001488"/>
    </source>
</evidence>
<dbReference type="CDD" id="cd03019">
    <property type="entry name" value="DsbA_DsbA"/>
    <property type="match status" value="1"/>
</dbReference>
<proteinExistence type="inferred from homology"/>
<dbReference type="InterPro" id="IPR001853">
    <property type="entry name" value="DSBA-like_thioredoxin_dom"/>
</dbReference>
<evidence type="ECO:0000256" key="3">
    <source>
        <dbReference type="ARBA" id="ARBA00022729"/>
    </source>
</evidence>
<dbReference type="PROSITE" id="PS51352">
    <property type="entry name" value="THIOREDOXIN_2"/>
    <property type="match status" value="1"/>
</dbReference>
<gene>
    <name evidence="10" type="ORF">CKO43_17745</name>
</gene>
<evidence type="ECO:0000313" key="10">
    <source>
        <dbReference type="EMBL" id="MBK1714614.1"/>
    </source>
</evidence>
<dbReference type="InterPro" id="IPR013766">
    <property type="entry name" value="Thioredoxin_domain"/>
</dbReference>
<evidence type="ECO:0000256" key="8">
    <source>
        <dbReference type="SAM" id="SignalP"/>
    </source>
</evidence>
<evidence type="ECO:0000256" key="1">
    <source>
        <dbReference type="ARBA" id="ARBA00004418"/>
    </source>
</evidence>
<feature type="chain" id="PRO_5045480399" description="Thiol:disulfide interchange protein" evidence="8">
    <location>
        <begin position="26"/>
        <end position="215"/>
    </location>
</feature>
<dbReference type="Gene3D" id="3.40.30.10">
    <property type="entry name" value="Glutaredoxin"/>
    <property type="match status" value="1"/>
</dbReference>
<dbReference type="InterPro" id="IPR023205">
    <property type="entry name" value="DsbA/DsbL"/>
</dbReference>
<evidence type="ECO:0000256" key="4">
    <source>
        <dbReference type="ARBA" id="ARBA00022764"/>
    </source>
</evidence>
<comment type="subcellular location">
    <subcellularLocation>
        <location evidence="1 7">Periplasm</location>
    </subcellularLocation>
</comment>
<dbReference type="Pfam" id="PF01323">
    <property type="entry name" value="DSBA"/>
    <property type="match status" value="1"/>
</dbReference>
<name>A0ABS1DXZ7_RUBGE</name>
<keyword evidence="3 8" id="KW-0732">Signal</keyword>
<dbReference type="EMBL" id="NRRU01000074">
    <property type="protein sequence ID" value="MBK1714614.1"/>
    <property type="molecule type" value="Genomic_DNA"/>
</dbReference>
<evidence type="ECO:0000313" key="11">
    <source>
        <dbReference type="Proteomes" id="UP001041814"/>
    </source>
</evidence>
<evidence type="ECO:0000259" key="9">
    <source>
        <dbReference type="PROSITE" id="PS51352"/>
    </source>
</evidence>
<evidence type="ECO:0000256" key="5">
    <source>
        <dbReference type="ARBA" id="ARBA00023157"/>
    </source>
</evidence>
<reference evidence="10" key="1">
    <citation type="submission" date="2017-08" db="EMBL/GenBank/DDBJ databases">
        <authorList>
            <person name="Imhoff J.F."/>
            <person name="Rahn T."/>
            <person name="Kuenzel S."/>
            <person name="Neulinger S.C."/>
        </authorList>
    </citation>
    <scope>NUCLEOTIDE SEQUENCE</scope>
    <source>
        <strain evidence="10">IM 151</strain>
    </source>
</reference>
<dbReference type="PANTHER" id="PTHR35891">
    <property type="entry name" value="THIOL:DISULFIDE INTERCHANGE PROTEIN DSBA"/>
    <property type="match status" value="1"/>
</dbReference>
<keyword evidence="6" id="KW-0676">Redox-active center</keyword>
<evidence type="ECO:0000256" key="6">
    <source>
        <dbReference type="ARBA" id="ARBA00023284"/>
    </source>
</evidence>
<accession>A0ABS1DXZ7</accession>
<sequence length="215" mass="23409">MKRRDFSIHLAGTGLGLALAGSARAQGGPVEGTQYVRLQTAAPVSLPEGKKVEVVEFFWYECPHCYEFEPLLDSWSKRVPADVAFRRVPVGFTARHQIGQKIFYALEEMGQVGAMHRKVFTAIHAQGKRLLSESDIVAFMVANGLDGAKFTESFRSFSVATKANRAKQLSEAYKIDGVPAIGVQGRYYTSGALAGGHDRALAVADYLIGRARQGA</sequence>
<keyword evidence="11" id="KW-1185">Reference proteome</keyword>
<dbReference type="SUPFAM" id="SSF52833">
    <property type="entry name" value="Thioredoxin-like"/>
    <property type="match status" value="1"/>
</dbReference>
<dbReference type="InterPro" id="IPR050824">
    <property type="entry name" value="Thiol_disulfide_DsbA"/>
</dbReference>
<comment type="similarity">
    <text evidence="2">Belongs to the thioredoxin family. DsbA subfamily.</text>
</comment>
<evidence type="ECO:0000256" key="2">
    <source>
        <dbReference type="ARBA" id="ARBA00005791"/>
    </source>
</evidence>
<dbReference type="PIRSF" id="PIRSF001488">
    <property type="entry name" value="Tdi_protein"/>
    <property type="match status" value="1"/>
</dbReference>
<dbReference type="Proteomes" id="UP001041814">
    <property type="component" value="Unassembled WGS sequence"/>
</dbReference>
<protein>
    <recommendedName>
        <fullName evidence="7">Thiol:disulfide interchange protein</fullName>
    </recommendedName>
</protein>
<dbReference type="RefSeq" id="WP_200379436.1">
    <property type="nucleotide sequence ID" value="NZ_NRRU01000074.1"/>
</dbReference>